<name>A0EHQ8_PARTE</name>
<dbReference type="GO" id="GO:0016020">
    <property type="term" value="C:membrane"/>
    <property type="evidence" value="ECO:0007669"/>
    <property type="project" value="UniProtKB-SubCell"/>
</dbReference>
<keyword evidence="3" id="KW-1133">Transmembrane helix</keyword>
<evidence type="ECO:0000256" key="2">
    <source>
        <dbReference type="ARBA" id="ARBA00022692"/>
    </source>
</evidence>
<comment type="subcellular location">
    <subcellularLocation>
        <location evidence="1">Membrane</location>
        <topology evidence="1">Multi-pass membrane protein</topology>
    </subcellularLocation>
</comment>
<keyword evidence="6" id="KW-1185">Reference proteome</keyword>
<dbReference type="PANTHER" id="PTHR31652">
    <property type="entry name" value="LIMR FAMILY PROTEIN DDB_G0283707-RELATED"/>
    <property type="match status" value="1"/>
</dbReference>
<proteinExistence type="predicted"/>
<dbReference type="InParanoid" id="A0EHQ8"/>
<dbReference type="Proteomes" id="UP000000600">
    <property type="component" value="Unassembled WGS sequence"/>
</dbReference>
<gene>
    <name evidence="5" type="ORF">GSPATT00027175001</name>
</gene>
<organism evidence="5 6">
    <name type="scientific">Paramecium tetraurelia</name>
    <dbReference type="NCBI Taxonomy" id="5888"/>
    <lineage>
        <taxon>Eukaryota</taxon>
        <taxon>Sar</taxon>
        <taxon>Alveolata</taxon>
        <taxon>Ciliophora</taxon>
        <taxon>Intramacronucleata</taxon>
        <taxon>Oligohymenophorea</taxon>
        <taxon>Peniculida</taxon>
        <taxon>Parameciidae</taxon>
        <taxon>Paramecium</taxon>
    </lineage>
</organism>
<reference evidence="5 6" key="1">
    <citation type="journal article" date="2006" name="Nature">
        <title>Global trends of whole-genome duplications revealed by the ciliate Paramecium tetraurelia.</title>
        <authorList>
            <consortium name="Genoscope"/>
            <person name="Aury J.-M."/>
            <person name="Jaillon O."/>
            <person name="Duret L."/>
            <person name="Noel B."/>
            <person name="Jubin C."/>
            <person name="Porcel B.M."/>
            <person name="Segurens B."/>
            <person name="Daubin V."/>
            <person name="Anthouard V."/>
            <person name="Aiach N."/>
            <person name="Arnaiz O."/>
            <person name="Billaut A."/>
            <person name="Beisson J."/>
            <person name="Blanc I."/>
            <person name="Bouhouche K."/>
            <person name="Camara F."/>
            <person name="Duharcourt S."/>
            <person name="Guigo R."/>
            <person name="Gogendeau D."/>
            <person name="Katinka M."/>
            <person name="Keller A.-M."/>
            <person name="Kissmehl R."/>
            <person name="Klotz C."/>
            <person name="Koll F."/>
            <person name="Le Moue A."/>
            <person name="Lepere C."/>
            <person name="Malinsky S."/>
            <person name="Nowacki M."/>
            <person name="Nowak J.K."/>
            <person name="Plattner H."/>
            <person name="Poulain J."/>
            <person name="Ruiz F."/>
            <person name="Serrano V."/>
            <person name="Zagulski M."/>
            <person name="Dessen P."/>
            <person name="Betermier M."/>
            <person name="Weissenbach J."/>
            <person name="Scarpelli C."/>
            <person name="Schachter V."/>
            <person name="Sperling L."/>
            <person name="Meyer E."/>
            <person name="Cohen J."/>
            <person name="Wincker P."/>
        </authorList>
    </citation>
    <scope>NUCLEOTIDE SEQUENCE [LARGE SCALE GENOMIC DNA]</scope>
    <source>
        <strain evidence="5 6">Stock d4-2</strain>
    </source>
</reference>
<protein>
    <submittedName>
        <fullName evidence="5">Uncharacterized protein</fullName>
    </submittedName>
</protein>
<dbReference type="EMBL" id="CT868679">
    <property type="protein sequence ID" value="CAK94849.1"/>
    <property type="molecule type" value="Genomic_DNA"/>
</dbReference>
<evidence type="ECO:0000256" key="1">
    <source>
        <dbReference type="ARBA" id="ARBA00004141"/>
    </source>
</evidence>
<dbReference type="GeneID" id="5048007"/>
<keyword evidence="2" id="KW-0812">Transmembrane</keyword>
<evidence type="ECO:0000313" key="6">
    <source>
        <dbReference type="Proteomes" id="UP000000600"/>
    </source>
</evidence>
<dbReference type="OrthoDB" id="319997at2759"/>
<keyword evidence="4" id="KW-0472">Membrane</keyword>
<evidence type="ECO:0000256" key="3">
    <source>
        <dbReference type="ARBA" id="ARBA00022989"/>
    </source>
</evidence>
<sequence>MQKREDMIKQLQNLQDPYVLQRQRQQDVKRKYEQLLAQVNLIYDEDGKERQYTADFQRFIHFYKFLARRPDSEQSNQSVINRLQLWVPDTIVLNDKEMPNYWLYSDSRGYVFRTDTFTSKNVISKLANYTSPDELVAVVKKQQFRNMGISRQ</sequence>
<accession>A0EHQ8</accession>
<dbReference type="PANTHER" id="PTHR31652:SF0">
    <property type="entry name" value="LIMR FAMILY PROTEIN DDB_G0283707-RELATED"/>
    <property type="match status" value="1"/>
</dbReference>
<dbReference type="RefSeq" id="XP_001462222.1">
    <property type="nucleotide sequence ID" value="XM_001462185.1"/>
</dbReference>
<dbReference type="AlphaFoldDB" id="A0EHQ8"/>
<evidence type="ECO:0000313" key="5">
    <source>
        <dbReference type="EMBL" id="CAK94849.1"/>
    </source>
</evidence>
<evidence type="ECO:0000256" key="4">
    <source>
        <dbReference type="ARBA" id="ARBA00023136"/>
    </source>
</evidence>
<dbReference type="KEGG" id="ptm:GSPATT00027175001"/>
<dbReference type="HOGENOM" id="CLU_1725871_0_0_1"/>